<dbReference type="InterPro" id="IPR036412">
    <property type="entry name" value="HAD-like_sf"/>
</dbReference>
<dbReference type="PANTHER" id="PTHR19288">
    <property type="entry name" value="4-NITROPHENYLPHOSPHATASE-RELATED"/>
    <property type="match status" value="1"/>
</dbReference>
<dbReference type="NCBIfam" id="TIGR01459">
    <property type="entry name" value="HAD-SF-IIA-hyp4"/>
    <property type="match status" value="1"/>
</dbReference>
<dbReference type="Gene3D" id="3.40.50.1000">
    <property type="entry name" value="HAD superfamily/HAD-like"/>
    <property type="match status" value="2"/>
</dbReference>
<dbReference type="NCBIfam" id="TIGR01460">
    <property type="entry name" value="HAD-SF-IIA"/>
    <property type="match status" value="1"/>
</dbReference>
<evidence type="ECO:0000313" key="1">
    <source>
        <dbReference type="EMBL" id="MDQ0507371.1"/>
    </source>
</evidence>
<dbReference type="Proteomes" id="UP001241747">
    <property type="component" value="Unassembled WGS sequence"/>
</dbReference>
<organism evidence="1 2">
    <name type="scientific">Xanthobacter agilis</name>
    <dbReference type="NCBI Taxonomy" id="47492"/>
    <lineage>
        <taxon>Bacteria</taxon>
        <taxon>Pseudomonadati</taxon>
        <taxon>Pseudomonadota</taxon>
        <taxon>Alphaproteobacteria</taxon>
        <taxon>Hyphomicrobiales</taxon>
        <taxon>Xanthobacteraceae</taxon>
        <taxon>Xanthobacter</taxon>
    </lineage>
</organism>
<dbReference type="Pfam" id="PF13242">
    <property type="entry name" value="Hydrolase_like"/>
    <property type="match status" value="1"/>
</dbReference>
<comment type="caution">
    <text evidence="1">The sequence shown here is derived from an EMBL/GenBank/DDBJ whole genome shotgun (WGS) entry which is preliminary data.</text>
</comment>
<dbReference type="GO" id="GO:0016787">
    <property type="term" value="F:hydrolase activity"/>
    <property type="evidence" value="ECO:0007669"/>
    <property type="project" value="UniProtKB-KW"/>
</dbReference>
<dbReference type="InterPro" id="IPR023214">
    <property type="entry name" value="HAD_sf"/>
</dbReference>
<keyword evidence="1" id="KW-0378">Hydrolase</keyword>
<dbReference type="Pfam" id="PF13344">
    <property type="entry name" value="Hydrolase_6"/>
    <property type="match status" value="1"/>
</dbReference>
<dbReference type="RefSeq" id="WP_237347407.1">
    <property type="nucleotide sequence ID" value="NZ_JABWGX010000034.1"/>
</dbReference>
<dbReference type="CDD" id="cd07525">
    <property type="entry name" value="HAD_like"/>
    <property type="match status" value="1"/>
</dbReference>
<gene>
    <name evidence="1" type="ORF">QOZ94_004194</name>
</gene>
<proteinExistence type="predicted"/>
<dbReference type="InterPro" id="IPR006356">
    <property type="entry name" value="HAD-SF_hydro_IIA_hyp3"/>
</dbReference>
<accession>A0ABU0LJQ6</accession>
<dbReference type="InterPro" id="IPR006357">
    <property type="entry name" value="HAD-SF_hydro_IIA"/>
</dbReference>
<keyword evidence="2" id="KW-1185">Reference proteome</keyword>
<name>A0ABU0LJQ6_XANAG</name>
<protein>
    <submittedName>
        <fullName evidence="1">HAD superfamily hydrolase (TIGR01459 family)</fullName>
    </submittedName>
</protein>
<reference evidence="1 2" key="1">
    <citation type="submission" date="2023-07" db="EMBL/GenBank/DDBJ databases">
        <title>Genomic Encyclopedia of Type Strains, Phase IV (KMG-IV): sequencing the most valuable type-strain genomes for metagenomic binning, comparative biology and taxonomic classification.</title>
        <authorList>
            <person name="Goeker M."/>
        </authorList>
    </citation>
    <scope>NUCLEOTIDE SEQUENCE [LARGE SCALE GENOMIC DNA]</scope>
    <source>
        <strain evidence="1 2">DSM 3770</strain>
    </source>
</reference>
<dbReference type="SUPFAM" id="SSF56784">
    <property type="entry name" value="HAD-like"/>
    <property type="match status" value="1"/>
</dbReference>
<evidence type="ECO:0000313" key="2">
    <source>
        <dbReference type="Proteomes" id="UP001241747"/>
    </source>
</evidence>
<sequence length="298" mass="30755">MAEGTPAAHRIGAPPLIAGLSAFAADYDLILCDVWGVIHNGVHAFPAACAALEQARAGGASVVLVSNAPRPNTAIIAMLDGFGVPRTSYDAIVTSGDVTRTLLSARGRVNVFHLGPERDLSTYDGLDVALGPLEAADLVVCTGLFDDNVETPDDYADMLAQMKARSLPFICANPDLVVERGASLVYCAGAIAKAYEDIGGEAVYCGKPYRPIYETALGLATALRGGRLDTARVLGIGDALRTDIAGANAAGFDSLFIAGGIHAAELKAADGAVPDSASLAALFDGHAHPRGVMPRLAW</sequence>
<dbReference type="EMBL" id="JAUSVY010000017">
    <property type="protein sequence ID" value="MDQ0507371.1"/>
    <property type="molecule type" value="Genomic_DNA"/>
</dbReference>
<dbReference type="PANTHER" id="PTHR19288:SF90">
    <property type="entry name" value="OS08G0542600 PROTEIN"/>
    <property type="match status" value="1"/>
</dbReference>